<dbReference type="PANTHER" id="PTHR30033">
    <property type="entry name" value="FLAGELLAR HOOK-ASSOCIATED PROTEIN 1"/>
    <property type="match status" value="1"/>
</dbReference>
<dbReference type="SUPFAM" id="SSF64518">
    <property type="entry name" value="Phase 1 flagellin"/>
    <property type="match status" value="1"/>
</dbReference>
<accession>A0A916TCB8</accession>
<dbReference type="GO" id="GO:0005576">
    <property type="term" value="C:extracellular region"/>
    <property type="evidence" value="ECO:0007669"/>
    <property type="project" value="UniProtKB-SubCell"/>
</dbReference>
<name>A0A916TCB8_9HYPH</name>
<evidence type="ECO:0000256" key="4">
    <source>
        <dbReference type="ARBA" id="ARBA00016244"/>
    </source>
</evidence>
<comment type="subcellular location">
    <subcellularLocation>
        <location evidence="1">Bacterial flagellum basal body</location>
    </subcellularLocation>
    <subcellularLocation>
        <location evidence="2">Secreted</location>
    </subcellularLocation>
</comment>
<comment type="caution">
    <text evidence="10">The sequence shown here is derived from an EMBL/GenBank/DDBJ whole genome shotgun (WGS) entry which is preliminary data.</text>
</comment>
<dbReference type="GO" id="GO:0044780">
    <property type="term" value="P:bacterial-type flagellum assembly"/>
    <property type="evidence" value="ECO:0007669"/>
    <property type="project" value="InterPro"/>
</dbReference>
<reference evidence="10" key="1">
    <citation type="journal article" date="2014" name="Int. J. Syst. Evol. Microbiol.">
        <title>Complete genome sequence of Corynebacterium casei LMG S-19264T (=DSM 44701T), isolated from a smear-ripened cheese.</title>
        <authorList>
            <consortium name="US DOE Joint Genome Institute (JGI-PGF)"/>
            <person name="Walter F."/>
            <person name="Albersmeier A."/>
            <person name="Kalinowski J."/>
            <person name="Ruckert C."/>
        </authorList>
    </citation>
    <scope>NUCLEOTIDE SEQUENCE</scope>
    <source>
        <strain evidence="10">CGMCC 1.12426</strain>
    </source>
</reference>
<keyword evidence="5" id="KW-0964">Secreted</keyword>
<protein>
    <recommendedName>
        <fullName evidence="4">Flagellar hook-associated protein 1</fullName>
    </recommendedName>
</protein>
<dbReference type="GO" id="GO:0009425">
    <property type="term" value="C:bacterial-type flagellum basal body"/>
    <property type="evidence" value="ECO:0007669"/>
    <property type="project" value="UniProtKB-SubCell"/>
</dbReference>
<dbReference type="AlphaFoldDB" id="A0A916TCB8"/>
<evidence type="ECO:0000256" key="6">
    <source>
        <dbReference type="ARBA" id="ARBA00023143"/>
    </source>
</evidence>
<reference evidence="10" key="2">
    <citation type="submission" date="2020-09" db="EMBL/GenBank/DDBJ databases">
        <authorList>
            <person name="Sun Q."/>
            <person name="Zhou Y."/>
        </authorList>
    </citation>
    <scope>NUCLEOTIDE SEQUENCE</scope>
    <source>
        <strain evidence="10">CGMCC 1.12426</strain>
    </source>
</reference>
<evidence type="ECO:0000259" key="8">
    <source>
        <dbReference type="Pfam" id="PF06429"/>
    </source>
</evidence>
<keyword evidence="10" id="KW-0969">Cilium</keyword>
<sequence length="613" mass="64898">MGLTSALNTALFGLTYNQRQLDLTAQNIANADTVGYTRKEVSAKVFFDGNGNVTGLLSNEVVRAVDLKIQSSYFESLADAEYAKQVQTYTDRLDDIFGTINDKSSVSALATELTTALSALVNDPGGYAAQLQVISAAEALANEINTSYAQIQELRQQADSVLALQTETVNGLLQSIKDVDADIRDAKQANVSTADILDQRDRYLEQLSGYLDVNISNNDNGTINITTHSAELLYTDGQVSTLSFTETPTLQPGQSGNSVMVTTVGGATFDLVASSRSGSIFALDEMRDDVLVKAQGQLDEIAAEMSLAFSNVTIESNAVTVGLETGFDLDISALRAGNTIEISYVEGGQNRTVTLIGVEDPTLLPLSDTATARTDDTVFGIDISSGIDAATISQIASATGLQVSNIAPDDLRILGNTGAGVSVNSVSADVTVSAATNQGLGLAVFTDTRNGEVDFTDALESGGQRVGFGMGISVNSALKADSGQLVTYQTTPAANSPNDPARAQYLLDSLTTEAVSFRPEAGIGTPGTPYRGTVLQYINQSVAYQGDQAQDAKTFAESKIALTTNLAIRHEEAYSVNIDEEMGFLVALQNSYKANARVMQAVNDLFERLLQVT</sequence>
<dbReference type="EMBL" id="BMFA01000001">
    <property type="protein sequence ID" value="GGB37266.1"/>
    <property type="molecule type" value="Genomic_DNA"/>
</dbReference>
<dbReference type="Pfam" id="PF00460">
    <property type="entry name" value="Flg_bb_rod"/>
    <property type="match status" value="1"/>
</dbReference>
<keyword evidence="10" id="KW-0282">Flagellum</keyword>
<dbReference type="Pfam" id="PF06429">
    <property type="entry name" value="Flg_bbr_C"/>
    <property type="match status" value="1"/>
</dbReference>
<dbReference type="RefSeq" id="WP_150494431.1">
    <property type="nucleotide sequence ID" value="NZ_BMFA01000001.1"/>
</dbReference>
<dbReference type="Proteomes" id="UP000605148">
    <property type="component" value="Unassembled WGS sequence"/>
</dbReference>
<proteinExistence type="inferred from homology"/>
<keyword evidence="11" id="KW-1185">Reference proteome</keyword>
<comment type="similarity">
    <text evidence="3">Belongs to the flagella basal body rod proteins family.</text>
</comment>
<dbReference type="InterPro" id="IPR002371">
    <property type="entry name" value="FlgK"/>
</dbReference>
<feature type="domain" description="Flagellar hook-associated protein FlgK helical" evidence="9">
    <location>
        <begin position="91"/>
        <end position="312"/>
    </location>
</feature>
<organism evidence="10 11">
    <name type="scientific">Roseibium aquae</name>
    <dbReference type="NCBI Taxonomy" id="1323746"/>
    <lineage>
        <taxon>Bacteria</taxon>
        <taxon>Pseudomonadati</taxon>
        <taxon>Pseudomonadota</taxon>
        <taxon>Alphaproteobacteria</taxon>
        <taxon>Hyphomicrobiales</taxon>
        <taxon>Stappiaceae</taxon>
        <taxon>Roseibium</taxon>
    </lineage>
</organism>
<feature type="domain" description="Flagellar basal-body/hook protein C-terminal" evidence="8">
    <location>
        <begin position="573"/>
        <end position="611"/>
    </location>
</feature>
<evidence type="ECO:0000313" key="10">
    <source>
        <dbReference type="EMBL" id="GGB37266.1"/>
    </source>
</evidence>
<evidence type="ECO:0000256" key="2">
    <source>
        <dbReference type="ARBA" id="ARBA00004613"/>
    </source>
</evidence>
<evidence type="ECO:0000256" key="5">
    <source>
        <dbReference type="ARBA" id="ARBA00022525"/>
    </source>
</evidence>
<dbReference type="Pfam" id="PF22638">
    <property type="entry name" value="FlgK_D1"/>
    <property type="match status" value="1"/>
</dbReference>
<dbReference type="GO" id="GO:0005198">
    <property type="term" value="F:structural molecule activity"/>
    <property type="evidence" value="ECO:0007669"/>
    <property type="project" value="InterPro"/>
</dbReference>
<dbReference type="OrthoDB" id="7181295at2"/>
<keyword evidence="10" id="KW-0966">Cell projection</keyword>
<keyword evidence="6" id="KW-0975">Bacterial flagellum</keyword>
<dbReference type="InterPro" id="IPR010930">
    <property type="entry name" value="Flg_bb/hook_C_dom"/>
</dbReference>
<dbReference type="GO" id="GO:0009424">
    <property type="term" value="C:bacterial-type flagellum hook"/>
    <property type="evidence" value="ECO:0007669"/>
    <property type="project" value="InterPro"/>
</dbReference>
<gene>
    <name evidence="10" type="primary">flaN</name>
    <name evidence="10" type="ORF">GCM10011316_06730</name>
</gene>
<evidence type="ECO:0000313" key="11">
    <source>
        <dbReference type="Proteomes" id="UP000605148"/>
    </source>
</evidence>
<evidence type="ECO:0000259" key="7">
    <source>
        <dbReference type="Pfam" id="PF00460"/>
    </source>
</evidence>
<dbReference type="NCBIfam" id="TIGR02492">
    <property type="entry name" value="flgK_ends"/>
    <property type="match status" value="1"/>
</dbReference>
<evidence type="ECO:0000256" key="3">
    <source>
        <dbReference type="ARBA" id="ARBA00009677"/>
    </source>
</evidence>
<dbReference type="PANTHER" id="PTHR30033:SF2">
    <property type="entry name" value="FLAGELLAR HOOK PROTEIN"/>
    <property type="match status" value="1"/>
</dbReference>
<evidence type="ECO:0000256" key="1">
    <source>
        <dbReference type="ARBA" id="ARBA00004117"/>
    </source>
</evidence>
<feature type="domain" description="Flagellar basal body rod protein N-terminal" evidence="7">
    <location>
        <begin position="7"/>
        <end position="37"/>
    </location>
</feature>
<dbReference type="InterPro" id="IPR053927">
    <property type="entry name" value="FlgK_helical"/>
</dbReference>
<evidence type="ECO:0000259" key="9">
    <source>
        <dbReference type="Pfam" id="PF22638"/>
    </source>
</evidence>
<dbReference type="InterPro" id="IPR001444">
    <property type="entry name" value="Flag_bb_rod_N"/>
</dbReference>